<keyword evidence="7" id="KW-1185">Reference proteome</keyword>
<evidence type="ECO:0000256" key="4">
    <source>
        <dbReference type="ARBA" id="ARBA00022989"/>
    </source>
</evidence>
<dbReference type="EMBL" id="PGGS01003990">
    <property type="protein sequence ID" value="PNG99132.1"/>
    <property type="molecule type" value="Genomic_DNA"/>
</dbReference>
<dbReference type="Proteomes" id="UP000236333">
    <property type="component" value="Unassembled WGS sequence"/>
</dbReference>
<dbReference type="OrthoDB" id="2018698at2759"/>
<comment type="subcellular location">
    <subcellularLocation>
        <location evidence="1">Endoplasmic reticulum membrane</location>
        <topology evidence="1">Multi-pass membrane protein</topology>
    </subcellularLocation>
</comment>
<dbReference type="GO" id="GO:0005789">
    <property type="term" value="C:endoplasmic reticulum membrane"/>
    <property type="evidence" value="ECO:0007669"/>
    <property type="project" value="UniProtKB-SubCell"/>
</dbReference>
<dbReference type="AlphaFoldDB" id="A0A2J7ZFT0"/>
<keyword evidence="3" id="KW-0256">Endoplasmic reticulum</keyword>
<evidence type="ECO:0000256" key="3">
    <source>
        <dbReference type="ARBA" id="ARBA00022824"/>
    </source>
</evidence>
<dbReference type="PANTHER" id="PTHR31394">
    <property type="entry name" value="TRANSMEMBRANE PROTEIN 199"/>
    <property type="match status" value="1"/>
</dbReference>
<dbReference type="PANTHER" id="PTHR31394:SF1">
    <property type="entry name" value="TRANSMEMBRANE PROTEIN 199"/>
    <property type="match status" value="1"/>
</dbReference>
<keyword evidence="5" id="KW-0472">Membrane</keyword>
<evidence type="ECO:0000256" key="5">
    <source>
        <dbReference type="ARBA" id="ARBA00023136"/>
    </source>
</evidence>
<dbReference type="Pfam" id="PF11712">
    <property type="entry name" value="Vma12"/>
    <property type="match status" value="1"/>
</dbReference>
<gene>
    <name evidence="6" type="ORF">TSOC_015097</name>
</gene>
<evidence type="ECO:0000313" key="6">
    <source>
        <dbReference type="EMBL" id="PNG99132.1"/>
    </source>
</evidence>
<keyword evidence="4" id="KW-1133">Transmembrane helix</keyword>
<reference evidence="6 7" key="1">
    <citation type="journal article" date="2017" name="Mol. Biol. Evol.">
        <title>The 4-celled Tetrabaena socialis nuclear genome reveals the essential components for genetic control of cell number at the origin of multicellularity in the volvocine lineage.</title>
        <authorList>
            <person name="Featherston J."/>
            <person name="Arakaki Y."/>
            <person name="Hanschen E.R."/>
            <person name="Ferris P.J."/>
            <person name="Michod R.E."/>
            <person name="Olson B.J.S.C."/>
            <person name="Nozaki H."/>
            <person name="Durand P.M."/>
        </authorList>
    </citation>
    <scope>NUCLEOTIDE SEQUENCE [LARGE SCALE GENOMIC DNA]</scope>
    <source>
        <strain evidence="6 7">NIES-571</strain>
    </source>
</reference>
<proteinExistence type="predicted"/>
<dbReference type="GO" id="GO:0070072">
    <property type="term" value="P:vacuolar proton-transporting V-type ATPase complex assembly"/>
    <property type="evidence" value="ECO:0007669"/>
    <property type="project" value="InterPro"/>
</dbReference>
<keyword evidence="2" id="KW-0812">Transmembrane</keyword>
<name>A0A2J7ZFT0_9CHLO</name>
<feature type="non-terminal residue" evidence="6">
    <location>
        <position position="170"/>
    </location>
</feature>
<organism evidence="6 7">
    <name type="scientific">Tetrabaena socialis</name>
    <dbReference type="NCBI Taxonomy" id="47790"/>
    <lineage>
        <taxon>Eukaryota</taxon>
        <taxon>Viridiplantae</taxon>
        <taxon>Chlorophyta</taxon>
        <taxon>core chlorophytes</taxon>
        <taxon>Chlorophyceae</taxon>
        <taxon>CS clade</taxon>
        <taxon>Chlamydomonadales</taxon>
        <taxon>Tetrabaenaceae</taxon>
        <taxon>Tetrabaena</taxon>
    </lineage>
</organism>
<accession>A0A2J7ZFT0</accession>
<protein>
    <submittedName>
        <fullName evidence="6">Uncharacterized protein</fullName>
    </submittedName>
</protein>
<evidence type="ECO:0000256" key="1">
    <source>
        <dbReference type="ARBA" id="ARBA00004477"/>
    </source>
</evidence>
<comment type="caution">
    <text evidence="6">The sequence shown here is derived from an EMBL/GenBank/DDBJ whole genome shotgun (WGS) entry which is preliminary data.</text>
</comment>
<evidence type="ECO:0000313" key="7">
    <source>
        <dbReference type="Proteomes" id="UP000236333"/>
    </source>
</evidence>
<evidence type="ECO:0000256" key="2">
    <source>
        <dbReference type="ARBA" id="ARBA00022692"/>
    </source>
</evidence>
<dbReference type="InterPro" id="IPR021013">
    <property type="entry name" value="ATPase_Vma12"/>
</dbReference>
<sequence length="170" mass="18841">MMSLRVTAGVASLLDDAASCSGVAEALREDARKLRGADCIAWDDIKSIAQAYSEANPGKPVYLHQLCSRSDIALQAPPVKEKSPELLARLKKLQEELDNKRYAEMVSDITEKERKADEMRGSILPSARLQFSFGAHVIVTMFTFWAVSYYGSKHFLAFDELWVRAARGAG</sequence>